<dbReference type="Pfam" id="PF04983">
    <property type="entry name" value="RNA_pol_Rpb1_3"/>
    <property type="match status" value="1"/>
</dbReference>
<dbReference type="InterPro" id="IPR044893">
    <property type="entry name" value="RNA_pol_Rpb1_clamp_domain"/>
</dbReference>
<feature type="binding site" evidence="7">
    <location>
        <position position="550"/>
    </location>
    <ligand>
        <name>Mg(2+)</name>
        <dbReference type="ChEBI" id="CHEBI:18420"/>
    </ligand>
</feature>
<dbReference type="HAMAP" id="MF_01322">
    <property type="entry name" value="RNApol_bact_RpoC"/>
    <property type="match status" value="1"/>
</dbReference>
<dbReference type="Gene3D" id="1.10.132.30">
    <property type="match status" value="1"/>
</dbReference>
<keyword evidence="4 7" id="KW-0479">Metal-binding</keyword>
<dbReference type="GO" id="GO:0000428">
    <property type="term" value="C:DNA-directed RNA polymerase complex"/>
    <property type="evidence" value="ECO:0007669"/>
    <property type="project" value="UniProtKB-KW"/>
</dbReference>
<dbReference type="InterPro" id="IPR006592">
    <property type="entry name" value="RNA_pol_N"/>
</dbReference>
<keyword evidence="7" id="KW-0862">Zinc</keyword>
<comment type="subunit">
    <text evidence="7">The RNAP catalytic core consists of 2 alpha, 1 beta, 1 beta' and 1 omega subunit. When a sigma factor is associated with the core the holoenzyme is formed, which can initiate transcription.</text>
</comment>
<dbReference type="Gene3D" id="1.10.274.100">
    <property type="entry name" value="RNA polymerase Rpb1, domain 3"/>
    <property type="match status" value="2"/>
</dbReference>
<dbReference type="EC" id="2.7.7.6" evidence="7"/>
<evidence type="ECO:0000256" key="5">
    <source>
        <dbReference type="ARBA" id="ARBA00023163"/>
    </source>
</evidence>
<dbReference type="GO" id="GO:0008270">
    <property type="term" value="F:zinc ion binding"/>
    <property type="evidence" value="ECO:0007669"/>
    <property type="project" value="UniProtKB-UniRule"/>
</dbReference>
<dbReference type="InterPro" id="IPR007066">
    <property type="entry name" value="RNA_pol_Rpb1_3"/>
</dbReference>
<dbReference type="GO" id="GO:0006351">
    <property type="term" value="P:DNA-templated transcription"/>
    <property type="evidence" value="ECO:0007669"/>
    <property type="project" value="UniProtKB-UniRule"/>
</dbReference>
<dbReference type="InterPro" id="IPR045867">
    <property type="entry name" value="DNA-dir_RpoC_beta_prime"/>
</dbReference>
<comment type="caution">
    <text evidence="11">The sequence shown here is derived from an EMBL/GenBank/DDBJ whole genome shotgun (WGS) entry which is preliminary data.</text>
</comment>
<dbReference type="PANTHER" id="PTHR19376">
    <property type="entry name" value="DNA-DIRECTED RNA POLYMERASE"/>
    <property type="match status" value="1"/>
</dbReference>
<evidence type="ECO:0000259" key="10">
    <source>
        <dbReference type="SMART" id="SM00663"/>
    </source>
</evidence>
<feature type="binding site" evidence="7">
    <location>
        <position position="548"/>
    </location>
    <ligand>
        <name>Mg(2+)</name>
        <dbReference type="ChEBI" id="CHEBI:18420"/>
    </ligand>
</feature>
<feature type="binding site" evidence="7">
    <location>
        <position position="60"/>
    </location>
    <ligand>
        <name>Zn(2+)</name>
        <dbReference type="ChEBI" id="CHEBI:29105"/>
        <label>1</label>
    </ligand>
</feature>
<evidence type="ECO:0000256" key="9">
    <source>
        <dbReference type="SAM" id="Coils"/>
    </source>
</evidence>
<feature type="binding site" evidence="7">
    <location>
        <position position="948"/>
    </location>
    <ligand>
        <name>Zn(2+)</name>
        <dbReference type="ChEBI" id="CHEBI:29105"/>
        <label>2</label>
    </ligand>
</feature>
<evidence type="ECO:0000256" key="4">
    <source>
        <dbReference type="ARBA" id="ARBA00022723"/>
    </source>
</evidence>
<dbReference type="InterPro" id="IPR012754">
    <property type="entry name" value="DNA-dir_RpoC_beta_prime_bact"/>
</dbReference>
<dbReference type="SMART" id="SM00663">
    <property type="entry name" value="RPOLA_N"/>
    <property type="match status" value="1"/>
</dbReference>
<comment type="cofactor">
    <cofactor evidence="7">
        <name>Mg(2+)</name>
        <dbReference type="ChEBI" id="CHEBI:18420"/>
    </cofactor>
    <text evidence="7">Binds 1 Mg(2+) ion per subunit.</text>
</comment>
<dbReference type="InterPro" id="IPR042102">
    <property type="entry name" value="RNA_pol_Rpb1_3_sf"/>
</dbReference>
<dbReference type="GO" id="GO:0000287">
    <property type="term" value="F:magnesium ion binding"/>
    <property type="evidence" value="ECO:0007669"/>
    <property type="project" value="UniProtKB-UniRule"/>
</dbReference>
<dbReference type="CDD" id="cd02655">
    <property type="entry name" value="RNAP_beta'_C"/>
    <property type="match status" value="1"/>
</dbReference>
<comment type="function">
    <text evidence="7 8">DNA-dependent RNA polymerase catalyzes the transcription of DNA into RNA using the four ribonucleoside triphosphates as substrates.</text>
</comment>
<dbReference type="EMBL" id="PEWD01000064">
    <property type="protein sequence ID" value="PIU68629.1"/>
    <property type="molecule type" value="Genomic_DNA"/>
</dbReference>
<organism evidence="11 12">
    <name type="scientific">candidate division WWE3 bacterium CG06_land_8_20_14_3_00_42_16</name>
    <dbReference type="NCBI Taxonomy" id="1975083"/>
    <lineage>
        <taxon>Bacteria</taxon>
        <taxon>Katanobacteria</taxon>
    </lineage>
</organism>
<keyword evidence="2 7" id="KW-0808">Transferase</keyword>
<feature type="binding site" evidence="7">
    <location>
        <position position="871"/>
    </location>
    <ligand>
        <name>Zn(2+)</name>
        <dbReference type="ChEBI" id="CHEBI:29105"/>
        <label>2</label>
    </ligand>
</feature>
<evidence type="ECO:0000256" key="8">
    <source>
        <dbReference type="RuleBase" id="RU004279"/>
    </source>
</evidence>
<dbReference type="Gene3D" id="2.40.40.20">
    <property type="match status" value="1"/>
</dbReference>
<dbReference type="Gene3D" id="1.10.150.390">
    <property type="match status" value="1"/>
</dbReference>
<evidence type="ECO:0000256" key="6">
    <source>
        <dbReference type="ARBA" id="ARBA00048552"/>
    </source>
</evidence>
<dbReference type="Proteomes" id="UP000229916">
    <property type="component" value="Unassembled WGS sequence"/>
</dbReference>
<feature type="binding site" evidence="7">
    <location>
        <position position="546"/>
    </location>
    <ligand>
        <name>Mg(2+)</name>
        <dbReference type="ChEBI" id="CHEBI:18420"/>
    </ligand>
</feature>
<feature type="binding site" evidence="7">
    <location>
        <position position="75"/>
    </location>
    <ligand>
        <name>Zn(2+)</name>
        <dbReference type="ChEBI" id="CHEBI:29105"/>
        <label>1</label>
    </ligand>
</feature>
<keyword evidence="1 7" id="KW-0240">DNA-directed RNA polymerase</keyword>
<dbReference type="InterPro" id="IPR007080">
    <property type="entry name" value="RNA_pol_Rpb1_1"/>
</dbReference>
<protein>
    <recommendedName>
        <fullName evidence="7">DNA-directed RNA polymerase subunit beta'</fullName>
        <shortName evidence="7">RNAP subunit beta'</shortName>
        <ecNumber evidence="7">2.7.7.6</ecNumber>
    </recommendedName>
    <alternativeName>
        <fullName evidence="7">RNA polymerase subunit beta'</fullName>
    </alternativeName>
    <alternativeName>
        <fullName evidence="7">Transcriptase subunit beta'</fullName>
    </alternativeName>
</protein>
<comment type="similarity">
    <text evidence="7 8">Belongs to the RNA polymerase beta' chain family.</text>
</comment>
<name>A0A2M7AMJ2_UNCKA</name>
<dbReference type="Pfam" id="PF00623">
    <property type="entry name" value="RNA_pol_Rpb1_2"/>
    <property type="match status" value="1"/>
</dbReference>
<evidence type="ECO:0000256" key="2">
    <source>
        <dbReference type="ARBA" id="ARBA00022679"/>
    </source>
</evidence>
<evidence type="ECO:0000256" key="7">
    <source>
        <dbReference type="HAMAP-Rule" id="MF_01322"/>
    </source>
</evidence>
<dbReference type="InterPro" id="IPR038120">
    <property type="entry name" value="Rpb1_funnel_sf"/>
</dbReference>
<dbReference type="InterPro" id="IPR000722">
    <property type="entry name" value="RNA_pol_asu"/>
</dbReference>
<dbReference type="PANTHER" id="PTHR19376:SF54">
    <property type="entry name" value="DNA-DIRECTED RNA POLYMERASE SUBUNIT BETA"/>
    <property type="match status" value="1"/>
</dbReference>
<dbReference type="InterPro" id="IPR007081">
    <property type="entry name" value="RNA_pol_Rpb1_5"/>
</dbReference>
<evidence type="ECO:0000313" key="12">
    <source>
        <dbReference type="Proteomes" id="UP000229916"/>
    </source>
</evidence>
<feature type="binding site" evidence="7">
    <location>
        <position position="945"/>
    </location>
    <ligand>
        <name>Zn(2+)</name>
        <dbReference type="ChEBI" id="CHEBI:29105"/>
        <label>2</label>
    </ligand>
</feature>
<dbReference type="CDD" id="cd01609">
    <property type="entry name" value="RNAP_beta'_N"/>
    <property type="match status" value="1"/>
</dbReference>
<proteinExistence type="inferred from homology"/>
<dbReference type="Gene3D" id="2.40.50.100">
    <property type="match status" value="2"/>
</dbReference>
<comment type="cofactor">
    <cofactor evidence="7">
        <name>Zn(2+)</name>
        <dbReference type="ChEBI" id="CHEBI:29105"/>
    </cofactor>
    <text evidence="7">Binds 2 Zn(2+) ions per subunit.</text>
</comment>
<gene>
    <name evidence="7 11" type="primary">rpoC</name>
    <name evidence="11" type="ORF">COS81_03055</name>
</gene>
<keyword evidence="9" id="KW-0175">Coiled coil</keyword>
<dbReference type="Pfam" id="PF04998">
    <property type="entry name" value="RNA_pol_Rpb1_5"/>
    <property type="match status" value="1"/>
</dbReference>
<accession>A0A2M7AMJ2</accession>
<keyword evidence="3 7" id="KW-0548">Nucleotidyltransferase</keyword>
<dbReference type="Gene3D" id="1.10.40.90">
    <property type="match status" value="1"/>
</dbReference>
<dbReference type="SUPFAM" id="SSF64484">
    <property type="entry name" value="beta and beta-prime subunits of DNA dependent RNA-polymerase"/>
    <property type="match status" value="1"/>
</dbReference>
<keyword evidence="7" id="KW-0460">Magnesium</keyword>
<evidence type="ECO:0000256" key="3">
    <source>
        <dbReference type="ARBA" id="ARBA00022695"/>
    </source>
</evidence>
<feature type="binding site" evidence="7">
    <location>
        <position position="62"/>
    </location>
    <ligand>
        <name>Zn(2+)</name>
        <dbReference type="ChEBI" id="CHEBI:29105"/>
        <label>1</label>
    </ligand>
</feature>
<feature type="coiled-coil region" evidence="9">
    <location>
        <begin position="152"/>
        <end position="204"/>
    </location>
</feature>
<dbReference type="NCBIfam" id="TIGR02386">
    <property type="entry name" value="rpoC_TIGR"/>
    <property type="match status" value="1"/>
</dbReference>
<dbReference type="Pfam" id="PF04997">
    <property type="entry name" value="RNA_pol_Rpb1_1"/>
    <property type="match status" value="1"/>
</dbReference>
<sequence>MFGMKDFKALKISLASPDQIRSWSHGEVIKPETINYRTLKPEKDGLFCERIFGPTKDFECYCGKYKRVRYKGIVCDKCGVEVTYARVRRERMGHISLASPVAHVWLVRGAPSKMGLLLDISPRNLESINYFAAFIVIAIAEPKRDTFVGLLENSMQEEKTELINEKEAKIKEIEKTYKTRIAELKKKMKKVNQEELELKLQELDYQLKKEKSYLFEETAKKIKSTEEEIGSVVSLAKNIKELDVLDEREVNDLAEFGNLDFLELGTGAEALLEIIKKIDLDKLSHDLRKSLKSASTQKKVKTFKRLKVIDGLRKAKIDPSWMILSVLPVIPPDLRPMVQLSGGRFATSDLNDLYRRVINRNNRLKHLLNLGAPEIILRNEKRMLQEAVDALIDSSPRERGLAQRRGRLKLRSLSDMLRGKQGRFRQNLLGKRVDYSGRSVIVAGPDLNFDECGLPKGMALELFKPFVLREIIGQGLAPNMKSAKHVLERQQAEVWDILEKITLKYPVLLNRAPTLHRLGIQAFYPVLIEGDAIRLHPCVCNAFNADFDGDQMAVHVPLSQKAVLEAKQIMLSPFNILKPSDGDPIVNFKNELGVGIYYLTAENPHEKGSGKFFASEKEAILAWQLKFVHLQAAIKVQIGKEIMETTLGRILFNEVLPPKLRFVNAPVDKPLIQILLRQAFDLYGIEKTVEFIDNIKNLGRHFSTLAGASFSIFDFATPPERESFISQANEELEIIEKDYRRGLTTTRERRTQIIELWGGVTEKVSQKAQEKIDPFSIINMIIKSKASRATSDTIRQLAAMRGTMTDSFGRIIETPIKTNIIEGSSTFDGFISNRAARKGLIDTALMTAEAGYLTRRLVDVAHDLIVRGEDCKTKKGILIEAEEMIAGKIAGRFAAEKIVNPKSKKVLVKSGEGIDDEKAHKIEKLGITKVMVRSAITCENTFGVCIKCYGRNLANQKTVGEGETVGVIAAQSIGEPGTQLTLRTFHKGGIASSDITMGLPRVEELFEARSPKEPAILSLSEGTVEIVEHEDERKIKVMSREMVPIVYPLEKGDKVQVKRGQMVGKGEVLLLKGKKKKVTADKDGLVNVLKDKLVIEAQEVREQEYLINPLTHLNCKSGDKVTIGQQLTEGHLDLREILETRGIEAVQRYLIDEVQKVYQSQGIKINDKHIEVIIRKMFDKARIKTAGDTNLLPQEIVSMKAFQQENSRVLAEGGEVATAEMIILGITRSALYTDSFLSAASFQETTNVLTEAAILGKTDELLGLKENVIIGRLIPTNPKERSAES</sequence>
<feature type="binding site" evidence="7">
    <location>
        <position position="78"/>
    </location>
    <ligand>
        <name>Zn(2+)</name>
        <dbReference type="ChEBI" id="CHEBI:29105"/>
        <label>1</label>
    </ligand>
</feature>
<feature type="binding site" evidence="7">
    <location>
        <position position="938"/>
    </location>
    <ligand>
        <name>Zn(2+)</name>
        <dbReference type="ChEBI" id="CHEBI:29105"/>
        <label>2</label>
    </ligand>
</feature>
<dbReference type="GO" id="GO:0003677">
    <property type="term" value="F:DNA binding"/>
    <property type="evidence" value="ECO:0007669"/>
    <property type="project" value="UniProtKB-UniRule"/>
</dbReference>
<reference evidence="12" key="1">
    <citation type="submission" date="2017-09" db="EMBL/GenBank/DDBJ databases">
        <title>Depth-based differentiation of microbial function through sediment-hosted aquifers and enrichment of novel symbionts in the deep terrestrial subsurface.</title>
        <authorList>
            <person name="Probst A.J."/>
            <person name="Ladd B."/>
            <person name="Jarett J.K."/>
            <person name="Geller-Mcgrath D.E."/>
            <person name="Sieber C.M.K."/>
            <person name="Emerson J.B."/>
            <person name="Anantharaman K."/>
            <person name="Thomas B.C."/>
            <person name="Malmstrom R."/>
            <person name="Stieglmeier M."/>
            <person name="Klingl A."/>
            <person name="Woyke T."/>
            <person name="Ryan C.M."/>
            <person name="Banfield J.F."/>
        </authorList>
    </citation>
    <scope>NUCLEOTIDE SEQUENCE [LARGE SCALE GENOMIC DNA]</scope>
</reference>
<dbReference type="Gene3D" id="4.10.860.120">
    <property type="entry name" value="RNA polymerase II, clamp domain"/>
    <property type="match status" value="1"/>
</dbReference>
<evidence type="ECO:0000313" key="11">
    <source>
        <dbReference type="EMBL" id="PIU68629.1"/>
    </source>
</evidence>
<comment type="catalytic activity">
    <reaction evidence="6 7 8">
        <text>RNA(n) + a ribonucleoside 5'-triphosphate = RNA(n+1) + diphosphate</text>
        <dbReference type="Rhea" id="RHEA:21248"/>
        <dbReference type="Rhea" id="RHEA-COMP:14527"/>
        <dbReference type="Rhea" id="RHEA-COMP:17342"/>
        <dbReference type="ChEBI" id="CHEBI:33019"/>
        <dbReference type="ChEBI" id="CHEBI:61557"/>
        <dbReference type="ChEBI" id="CHEBI:140395"/>
        <dbReference type="EC" id="2.7.7.6"/>
    </reaction>
</comment>
<feature type="domain" description="RNA polymerase N-terminal" evidence="10">
    <location>
        <begin position="320"/>
        <end position="600"/>
    </location>
</feature>
<keyword evidence="5 7" id="KW-0804">Transcription</keyword>
<evidence type="ECO:0000256" key="1">
    <source>
        <dbReference type="ARBA" id="ARBA00022478"/>
    </source>
</evidence>
<dbReference type="Gene3D" id="1.10.1790.20">
    <property type="match status" value="1"/>
</dbReference>
<dbReference type="GO" id="GO:0003899">
    <property type="term" value="F:DNA-directed RNA polymerase activity"/>
    <property type="evidence" value="ECO:0007669"/>
    <property type="project" value="UniProtKB-UniRule"/>
</dbReference>